<proteinExistence type="inferred from homology"/>
<keyword evidence="12" id="KW-1185">Reference proteome</keyword>
<keyword evidence="5" id="KW-0677">Repeat</keyword>
<sequence>MSLKNLTRSAAVAWCPSGAWGLSVQEGTSSSSSKTSSTGGDGGSRELLALGTMGVDPRLEFASFDLSSPSASLPVVASVGAPSPFQCIATAITTDLGSANACLVAGGMSEGDVTLWNAGDILKSVMPRLICLHPYLFFVRVPVPSPVCSQGVASGDSGSSGLLQTVEVQRGQRVQALQFNSLRPSLLAAGTSSGGLSIVDVEIATEAVAHKPGADGAAGDDCECTCLSWNASVAHIIATGTGTGQTVVWDLKQRKHAISFCDPQHRHSRPSSVLWLPNQPTQLLLVYDDDRKPSPQLWDLRNATFPLKEAIPQPPYGHTRGIVSASLCPADSRMVLTCGRDSRLVCWWLPEESVQQQQQTHSSGIEVYVQQQAVEPYMQVLWSPTAPGVYAAATPMQVSVCSLLASNCAAGSPSSAADRFYPPEDSRIMGPSSSKFIPSWFKKPRAVDFSSSGRLAYSTSLSHSALMLRSVEEFTETKLEETDAHETGQLAAAFAAQVQQLDGLIRQQCWADICTLQLQQMERQQHQSESEDREVWSALLDTLNGRIPNLGGSSREELQQQLETLLGHPLPSVQEQQRQKQLLLQQQQEQEQQMQMQQQMQQHPMYGYAMHPQQHQQQEQGYINGPGSYPGYPLSNGNGTQQQQQQQQQIAALTAVDPEKFFSQLGGAEERESSKDQQEQQREEESASGDVLQQQQQQQEQAVKPNPASSRASSQHGDIDWTSAPWQLLRECLLTGSIEGAVELLKVYGTLSDALLLAGAAAAAPLPQQQQQQQQRQSSNACLWEAAEGQGLAIWRTVAEAYVHNMQDEFFKLFGFAVLDCLDSLVTEVSLVCWREALRLLGSYARDKDTYYRLARQLGERLSASGDLKGALVCFITSRDFPAACDIWLQQLQQRIYTHRSKSSSSGSNYFAQPLLNTIQKMLVFRAAANFQGPCPAFERVALAYADEASSLSCGSCAMLVLRLYLGVGSTNISSITDGAAAAGSGQQALESSLRAAALELAMRLYYSNPTAMERAGFTSPNLRAESSGFGGAMQRQQQQQQQRQPVRSMPPAQPSLQQQQPPFLQQQQQRGHDVPSAPPPQQQQQQMQQQSQQFCVPRMLPASGPSTQSGALGPVHRPSPATNGLQQGFLPNGSQQQHQHHQQRDMFPQNPGSVSRVAPISSAGFMSPSPALGAPRGVPPPPVSAATGGTAVPGGSVLRPAAPASSFGFTAPQSAPAPSNASTGNIAGGTGALGGAPGVSLAAPPGSLASAGPGASGFGHAGGFPRLPPTGEGGHSPAPYSAPTVGAQPVKPGMPVPWPIPTAAQLNQRATKSTYAANMGINKASEKGTEGKALPPDQQAFVRSVLSGLLQMQQGPSAQDLSNKVEDLLLKLQQGELSGSGCEKVVALCSALQGGDIAQAQRLHADLSATEWHASNRQWLMGLKRLIPKP</sequence>
<evidence type="ECO:0000256" key="4">
    <source>
        <dbReference type="ARBA" id="ARBA00022574"/>
    </source>
</evidence>
<evidence type="ECO:0000313" key="12">
    <source>
        <dbReference type="Proteomes" id="UP000030747"/>
    </source>
</evidence>
<dbReference type="InterPro" id="IPR015943">
    <property type="entry name" value="WD40/YVTN_repeat-like_dom_sf"/>
</dbReference>
<feature type="compositionally biased region" description="Low complexity" evidence="10">
    <location>
        <begin position="1083"/>
        <end position="1094"/>
    </location>
</feature>
<feature type="compositionally biased region" description="Polar residues" evidence="10">
    <location>
        <begin position="707"/>
        <end position="716"/>
    </location>
</feature>
<feature type="region of interest" description="Disordered" evidence="10">
    <location>
        <begin position="666"/>
        <end position="718"/>
    </location>
</feature>
<keyword evidence="9" id="KW-0175">Coiled coil</keyword>
<dbReference type="SMART" id="SM00320">
    <property type="entry name" value="WD40"/>
    <property type="match status" value="3"/>
</dbReference>
<feature type="region of interest" description="Disordered" evidence="10">
    <location>
        <begin position="23"/>
        <end position="43"/>
    </location>
</feature>
<evidence type="ECO:0000313" key="11">
    <source>
        <dbReference type="EMBL" id="CDJ37712.1"/>
    </source>
</evidence>
<dbReference type="Gene3D" id="2.130.10.10">
    <property type="entry name" value="YVTN repeat-like/Quinoprotein amine dehydrogenase"/>
    <property type="match status" value="1"/>
</dbReference>
<feature type="region of interest" description="Disordered" evidence="10">
    <location>
        <begin position="1260"/>
        <end position="1289"/>
    </location>
</feature>
<keyword evidence="7" id="KW-0931">ER-Golgi transport</keyword>
<keyword evidence="8" id="KW-0653">Protein transport</keyword>
<gene>
    <name evidence="11" type="ORF">ETH_00026970</name>
</gene>
<dbReference type="GO" id="GO:0015031">
    <property type="term" value="P:protein transport"/>
    <property type="evidence" value="ECO:0007669"/>
    <property type="project" value="UniProtKB-KW"/>
</dbReference>
<dbReference type="PANTHER" id="PTHR13923:SF11">
    <property type="entry name" value="SECRETORY 31, ISOFORM D"/>
    <property type="match status" value="1"/>
</dbReference>
<dbReference type="GO" id="GO:0070971">
    <property type="term" value="C:endoplasmic reticulum exit site"/>
    <property type="evidence" value="ECO:0007669"/>
    <property type="project" value="TreeGrafter"/>
</dbReference>
<dbReference type="PANTHER" id="PTHR13923">
    <property type="entry name" value="SEC31-RELATED PROTEIN"/>
    <property type="match status" value="1"/>
</dbReference>
<feature type="region of interest" description="Disordered" evidence="10">
    <location>
        <begin position="1210"/>
        <end position="1229"/>
    </location>
</feature>
<accession>U6KN41</accession>
<dbReference type="GO" id="GO:0030127">
    <property type="term" value="C:COPII vesicle coat"/>
    <property type="evidence" value="ECO:0007669"/>
    <property type="project" value="TreeGrafter"/>
</dbReference>
<name>U6KN41_EIMTE</name>
<evidence type="ECO:0000256" key="7">
    <source>
        <dbReference type="ARBA" id="ARBA00022892"/>
    </source>
</evidence>
<comment type="subcellular location">
    <subcellularLocation>
        <location evidence="1">Endoplasmic reticulum</location>
    </subcellularLocation>
</comment>
<dbReference type="EMBL" id="HG673774">
    <property type="protein sequence ID" value="CDJ37712.1"/>
    <property type="molecule type" value="Genomic_DNA"/>
</dbReference>
<dbReference type="Proteomes" id="UP000030747">
    <property type="component" value="Unassembled WGS sequence"/>
</dbReference>
<reference evidence="11" key="2">
    <citation type="submission" date="2013-10" db="EMBL/GenBank/DDBJ databases">
        <authorList>
            <person name="Aslett M."/>
        </authorList>
    </citation>
    <scope>NUCLEOTIDE SEQUENCE [LARGE SCALE GENOMIC DNA]</scope>
    <source>
        <strain evidence="11">Houghton</strain>
    </source>
</reference>
<feature type="compositionally biased region" description="Low complexity" evidence="10">
    <location>
        <begin position="1035"/>
        <end position="1045"/>
    </location>
</feature>
<dbReference type="GO" id="GO:0005198">
    <property type="term" value="F:structural molecule activity"/>
    <property type="evidence" value="ECO:0007669"/>
    <property type="project" value="TreeGrafter"/>
</dbReference>
<comment type="similarity">
    <text evidence="2">Belongs to the WD repeat SEC31 family.</text>
</comment>
<evidence type="ECO:0000256" key="2">
    <source>
        <dbReference type="ARBA" id="ARBA00009358"/>
    </source>
</evidence>
<dbReference type="GeneID" id="25254490"/>
<reference evidence="11" key="1">
    <citation type="submission" date="2013-10" db="EMBL/GenBank/DDBJ databases">
        <title>Genomic analysis of the causative agents of coccidiosis in chickens.</title>
        <authorList>
            <person name="Reid A.J."/>
            <person name="Blake D."/>
            <person name="Billington K."/>
            <person name="Browne H."/>
            <person name="Dunn M."/>
            <person name="Hung S."/>
            <person name="Kawahara F."/>
            <person name="Miranda-Saavedra D."/>
            <person name="Mourier T."/>
            <person name="Nagra H."/>
            <person name="Otto T.D."/>
            <person name="Rawlings N."/>
            <person name="Sanchez A."/>
            <person name="Sanders M."/>
            <person name="Subramaniam C."/>
            <person name="Tay Y."/>
            <person name="Dear P."/>
            <person name="Doerig C."/>
            <person name="Gruber A."/>
            <person name="Parkinson J."/>
            <person name="Shirley M."/>
            <person name="Wan K.L."/>
            <person name="Berriman M."/>
            <person name="Tomley F."/>
            <person name="Pain A."/>
        </authorList>
    </citation>
    <scope>NUCLEOTIDE SEQUENCE [LARGE SCALE GENOMIC DNA]</scope>
    <source>
        <strain evidence="11">Houghton</strain>
    </source>
</reference>
<feature type="compositionally biased region" description="Low complexity" evidence="10">
    <location>
        <begin position="27"/>
        <end position="38"/>
    </location>
</feature>
<evidence type="ECO:0000256" key="10">
    <source>
        <dbReference type="SAM" id="MobiDB-lite"/>
    </source>
</evidence>
<keyword evidence="4" id="KW-0853">WD repeat</keyword>
<dbReference type="InterPro" id="IPR040251">
    <property type="entry name" value="SEC31-like"/>
</dbReference>
<evidence type="ECO:0000256" key="6">
    <source>
        <dbReference type="ARBA" id="ARBA00022824"/>
    </source>
</evidence>
<evidence type="ECO:0000256" key="8">
    <source>
        <dbReference type="ARBA" id="ARBA00022927"/>
    </source>
</evidence>
<evidence type="ECO:0008006" key="13">
    <source>
        <dbReference type="Google" id="ProtNLM"/>
    </source>
</evidence>
<evidence type="ECO:0000256" key="1">
    <source>
        <dbReference type="ARBA" id="ARBA00004240"/>
    </source>
</evidence>
<feature type="compositionally biased region" description="Low complexity" evidence="10">
    <location>
        <begin position="1055"/>
        <end position="1070"/>
    </location>
</feature>
<dbReference type="SUPFAM" id="SSF50978">
    <property type="entry name" value="WD40 repeat-like"/>
    <property type="match status" value="1"/>
</dbReference>
<keyword evidence="6" id="KW-0256">Endoplasmic reticulum</keyword>
<feature type="compositionally biased region" description="Low complexity" evidence="10">
    <location>
        <begin position="1212"/>
        <end position="1226"/>
    </location>
</feature>
<dbReference type="GO" id="GO:0007029">
    <property type="term" value="P:endoplasmic reticulum organization"/>
    <property type="evidence" value="ECO:0007669"/>
    <property type="project" value="TreeGrafter"/>
</dbReference>
<evidence type="ECO:0000256" key="3">
    <source>
        <dbReference type="ARBA" id="ARBA00022448"/>
    </source>
</evidence>
<organism evidence="11 12">
    <name type="scientific">Eimeria tenella</name>
    <name type="common">Coccidian parasite</name>
    <dbReference type="NCBI Taxonomy" id="5802"/>
    <lineage>
        <taxon>Eukaryota</taxon>
        <taxon>Sar</taxon>
        <taxon>Alveolata</taxon>
        <taxon>Apicomplexa</taxon>
        <taxon>Conoidasida</taxon>
        <taxon>Coccidia</taxon>
        <taxon>Eucoccidiorida</taxon>
        <taxon>Eimeriorina</taxon>
        <taxon>Eimeriidae</taxon>
        <taxon>Eimeria</taxon>
    </lineage>
</organism>
<dbReference type="InterPro" id="IPR001680">
    <property type="entry name" value="WD40_rpt"/>
</dbReference>
<evidence type="ECO:0000256" key="5">
    <source>
        <dbReference type="ARBA" id="ARBA00022737"/>
    </source>
</evidence>
<dbReference type="Gene3D" id="1.25.40.980">
    <property type="match status" value="1"/>
</dbReference>
<feature type="compositionally biased region" description="Basic and acidic residues" evidence="10">
    <location>
        <begin position="668"/>
        <end position="685"/>
    </location>
</feature>
<dbReference type="OMA" id="WLERPCG"/>
<dbReference type="InterPro" id="IPR036322">
    <property type="entry name" value="WD40_repeat_dom_sf"/>
</dbReference>
<dbReference type="Gene3D" id="1.20.940.10">
    <property type="entry name" value="Functional domain of the splicing factor Prp18"/>
    <property type="match status" value="1"/>
</dbReference>
<evidence type="ECO:0000256" key="9">
    <source>
        <dbReference type="SAM" id="Coils"/>
    </source>
</evidence>
<keyword evidence="3" id="KW-0813">Transport</keyword>
<dbReference type="RefSeq" id="XP_013228550.1">
    <property type="nucleotide sequence ID" value="XM_013373096.1"/>
</dbReference>
<feature type="region of interest" description="Disordered" evidence="10">
    <location>
        <begin position="611"/>
        <end position="650"/>
    </location>
</feature>
<dbReference type="VEuPathDB" id="ToxoDB:ETH_00026970"/>
<dbReference type="VEuPathDB" id="ToxoDB:ETH2_1424900"/>
<dbReference type="OrthoDB" id="542917at2759"/>
<feature type="coiled-coil region" evidence="9">
    <location>
        <begin position="573"/>
        <end position="600"/>
    </location>
</feature>
<feature type="region of interest" description="Disordered" evidence="10">
    <location>
        <begin position="1021"/>
        <end position="1198"/>
    </location>
</feature>
<protein>
    <recommendedName>
        <fullName evidence="13">WD domain, G-beta repeat-containing protein</fullName>
    </recommendedName>
</protein>
<dbReference type="GO" id="GO:0090110">
    <property type="term" value="P:COPII-coated vesicle cargo loading"/>
    <property type="evidence" value="ECO:0007669"/>
    <property type="project" value="TreeGrafter"/>
</dbReference>